<dbReference type="EMBL" id="CP036265">
    <property type="protein sequence ID" value="QDT16127.1"/>
    <property type="molecule type" value="Genomic_DNA"/>
</dbReference>
<feature type="domain" description="Endonuclease/exonuclease/phosphatase" evidence="2">
    <location>
        <begin position="80"/>
        <end position="301"/>
    </location>
</feature>
<dbReference type="Pfam" id="PF03372">
    <property type="entry name" value="Exo_endo_phos"/>
    <property type="match status" value="1"/>
</dbReference>
<name>A0A517P9S3_9PLAN</name>
<reference evidence="3 4" key="1">
    <citation type="submission" date="2019-02" db="EMBL/GenBank/DDBJ databases">
        <title>Deep-cultivation of Planctomycetes and their phenomic and genomic characterization uncovers novel biology.</title>
        <authorList>
            <person name="Wiegand S."/>
            <person name="Jogler M."/>
            <person name="Boedeker C."/>
            <person name="Pinto D."/>
            <person name="Vollmers J."/>
            <person name="Rivas-Marin E."/>
            <person name="Kohn T."/>
            <person name="Peeters S.H."/>
            <person name="Heuer A."/>
            <person name="Rast P."/>
            <person name="Oberbeckmann S."/>
            <person name="Bunk B."/>
            <person name="Jeske O."/>
            <person name="Meyerdierks A."/>
            <person name="Storesund J.E."/>
            <person name="Kallscheuer N."/>
            <person name="Luecker S."/>
            <person name="Lage O.M."/>
            <person name="Pohl T."/>
            <person name="Merkel B.J."/>
            <person name="Hornburger P."/>
            <person name="Mueller R.-W."/>
            <person name="Bruemmer F."/>
            <person name="Labrenz M."/>
            <person name="Spormann A.M."/>
            <person name="Op den Camp H."/>
            <person name="Overmann J."/>
            <person name="Amann R."/>
            <person name="Jetten M.S.M."/>
            <person name="Mascher T."/>
            <person name="Medema M.H."/>
            <person name="Devos D.P."/>
            <person name="Kaster A.-K."/>
            <person name="Ovreas L."/>
            <person name="Rohde M."/>
            <person name="Galperin M.Y."/>
            <person name="Jogler C."/>
        </authorList>
    </citation>
    <scope>NUCLEOTIDE SEQUENCE [LARGE SCALE GENOMIC DNA]</scope>
    <source>
        <strain evidence="3 4">CA12</strain>
    </source>
</reference>
<dbReference type="Proteomes" id="UP000318741">
    <property type="component" value="Chromosome"/>
</dbReference>
<protein>
    <recommendedName>
        <fullName evidence="2">Endonuclease/exonuclease/phosphatase domain-containing protein</fullName>
    </recommendedName>
</protein>
<keyword evidence="4" id="KW-1185">Reference proteome</keyword>
<dbReference type="AlphaFoldDB" id="A0A517P9S3"/>
<organism evidence="3 4">
    <name type="scientific">Alienimonas californiensis</name>
    <dbReference type="NCBI Taxonomy" id="2527989"/>
    <lineage>
        <taxon>Bacteria</taxon>
        <taxon>Pseudomonadati</taxon>
        <taxon>Planctomycetota</taxon>
        <taxon>Planctomycetia</taxon>
        <taxon>Planctomycetales</taxon>
        <taxon>Planctomycetaceae</taxon>
        <taxon>Alienimonas</taxon>
    </lineage>
</organism>
<keyword evidence="1" id="KW-1133">Transmembrane helix</keyword>
<proteinExistence type="predicted"/>
<keyword evidence="1" id="KW-0812">Transmembrane</keyword>
<sequence>MDAPSPAPAATRSSGRTATTLLLGAVLGAGAVLVAGWIDRAPANPHDTPAFVGAPLRGTAAGETTAGAASESAGTFRLVAWNAHGLRGADGDYNPALTVQWLLASRFDLALLQEVPGPADGAAEGPASGMLGRFTGSSAAFVGTERRFGEEHTGNAVLSTLPTGPVHRIPLPDTRGKAFRTMVLTTVFVPTEQNPAGEAVRVLNVHLTKPNLERGQIERAIDLFLALETPCVLAGDFNQPIDAPALTGLLAVDGVTDALAALDPDEVLASLPVDKEKVDHIFVRGLTVGEAAVVPTKASDHPLFRVDLRLPRAAPPTP</sequence>
<dbReference type="OrthoDB" id="155529at2"/>
<dbReference type="SUPFAM" id="SSF56219">
    <property type="entry name" value="DNase I-like"/>
    <property type="match status" value="1"/>
</dbReference>
<dbReference type="KEGG" id="acaf:CA12_22250"/>
<evidence type="ECO:0000313" key="3">
    <source>
        <dbReference type="EMBL" id="QDT16127.1"/>
    </source>
</evidence>
<dbReference type="InterPro" id="IPR036691">
    <property type="entry name" value="Endo/exonu/phosph_ase_sf"/>
</dbReference>
<evidence type="ECO:0000256" key="1">
    <source>
        <dbReference type="SAM" id="Phobius"/>
    </source>
</evidence>
<feature type="transmembrane region" description="Helical" evidence="1">
    <location>
        <begin position="21"/>
        <end position="38"/>
    </location>
</feature>
<keyword evidence="1" id="KW-0472">Membrane</keyword>
<evidence type="ECO:0000313" key="4">
    <source>
        <dbReference type="Proteomes" id="UP000318741"/>
    </source>
</evidence>
<evidence type="ECO:0000259" key="2">
    <source>
        <dbReference type="Pfam" id="PF03372"/>
    </source>
</evidence>
<dbReference type="GO" id="GO:0003824">
    <property type="term" value="F:catalytic activity"/>
    <property type="evidence" value="ECO:0007669"/>
    <property type="project" value="InterPro"/>
</dbReference>
<dbReference type="Gene3D" id="3.60.10.10">
    <property type="entry name" value="Endonuclease/exonuclease/phosphatase"/>
    <property type="match status" value="1"/>
</dbReference>
<dbReference type="InterPro" id="IPR005135">
    <property type="entry name" value="Endo/exonuclease/phosphatase"/>
</dbReference>
<accession>A0A517P9S3</accession>
<gene>
    <name evidence="3" type="ORF">CA12_22250</name>
</gene>
<dbReference type="RefSeq" id="WP_145358997.1">
    <property type="nucleotide sequence ID" value="NZ_CP036265.1"/>
</dbReference>